<dbReference type="GO" id="GO:0005664">
    <property type="term" value="C:nuclear origin of replication recognition complex"/>
    <property type="evidence" value="ECO:0007669"/>
    <property type="project" value="TreeGrafter"/>
</dbReference>
<dbReference type="Gene3D" id="3.40.50.300">
    <property type="entry name" value="P-loop containing nucleotide triphosphate hydrolases"/>
    <property type="match status" value="1"/>
</dbReference>
<evidence type="ECO:0000259" key="1">
    <source>
        <dbReference type="Pfam" id="PF13401"/>
    </source>
</evidence>
<accession>A0AA35W8P4</accession>
<dbReference type="AlphaFoldDB" id="A0AA35W8P4"/>
<dbReference type="EMBL" id="CASHTH010000820">
    <property type="protein sequence ID" value="CAI8008171.1"/>
    <property type="molecule type" value="Genomic_DNA"/>
</dbReference>
<comment type="caution">
    <text evidence="2">The sequence shown here is derived from an EMBL/GenBank/DDBJ whole genome shotgun (WGS) entry which is preliminary data.</text>
</comment>
<protein>
    <submittedName>
        <fullName evidence="2">Origin recognition complex subunit 4</fullName>
    </submittedName>
</protein>
<dbReference type="InterPro" id="IPR049945">
    <property type="entry name" value="AAA_22"/>
</dbReference>
<proteinExistence type="predicted"/>
<reference evidence="2" key="1">
    <citation type="submission" date="2023-03" db="EMBL/GenBank/DDBJ databases">
        <authorList>
            <person name="Steffen K."/>
            <person name="Cardenas P."/>
        </authorList>
    </citation>
    <scope>NUCLEOTIDE SEQUENCE</scope>
</reference>
<organism evidence="2 3">
    <name type="scientific">Geodia barretti</name>
    <name type="common">Barrett's horny sponge</name>
    <dbReference type="NCBI Taxonomy" id="519541"/>
    <lineage>
        <taxon>Eukaryota</taxon>
        <taxon>Metazoa</taxon>
        <taxon>Porifera</taxon>
        <taxon>Demospongiae</taxon>
        <taxon>Heteroscleromorpha</taxon>
        <taxon>Tetractinellida</taxon>
        <taxon>Astrophorina</taxon>
        <taxon>Geodiidae</taxon>
        <taxon>Geodia</taxon>
    </lineage>
</organism>
<evidence type="ECO:0000313" key="2">
    <source>
        <dbReference type="EMBL" id="CAI8008171.1"/>
    </source>
</evidence>
<dbReference type="Pfam" id="PF13401">
    <property type="entry name" value="AAA_22"/>
    <property type="match status" value="1"/>
</dbReference>
<dbReference type="Proteomes" id="UP001174909">
    <property type="component" value="Unassembled WGS sequence"/>
</dbReference>
<dbReference type="PANTHER" id="PTHR12087:SF0">
    <property type="entry name" value="ORIGIN RECOGNITION COMPLEX SUBUNIT 4"/>
    <property type="match status" value="1"/>
</dbReference>
<evidence type="ECO:0000313" key="3">
    <source>
        <dbReference type="Proteomes" id="UP001174909"/>
    </source>
</evidence>
<dbReference type="GO" id="GO:0006270">
    <property type="term" value="P:DNA replication initiation"/>
    <property type="evidence" value="ECO:0007669"/>
    <property type="project" value="TreeGrafter"/>
</dbReference>
<dbReference type="InterPro" id="IPR027417">
    <property type="entry name" value="P-loop_NTPase"/>
</dbReference>
<gene>
    <name evidence="2" type="ORF">GBAR_LOCUS5623</name>
</gene>
<dbReference type="PANTHER" id="PTHR12087">
    <property type="entry name" value="ORIGIN RECOGNITION COMPLEX SUBUNIT 4"/>
    <property type="match status" value="1"/>
</dbReference>
<feature type="domain" description="ORC1/DEAH AAA+ ATPase" evidence="1">
    <location>
        <begin position="49"/>
        <end position="196"/>
    </location>
</feature>
<dbReference type="InterPro" id="IPR016527">
    <property type="entry name" value="ORC4"/>
</dbReference>
<dbReference type="GO" id="GO:0016887">
    <property type="term" value="F:ATP hydrolysis activity"/>
    <property type="evidence" value="ECO:0007669"/>
    <property type="project" value="InterPro"/>
</dbReference>
<name>A0AA35W8P4_GEOBA</name>
<sequence>MTTGAAAAETLLRNRLFSDLDDGGYVPENKKEVLGTVQQVLERTIVESEGNSLLIIGPRGCGKTWVRCHNYFKAEHEIIILQVMDSVFRTLQGDRRCKDNYIRVYLNGLVHTDDRLALLEIARQLNIDSDNEEHTSMSFSAALDYLLAALRSGSGANQSVIFVLDEFDLFASHKNQSLLYNLLDISQSSHNPIAVVGLTCRLVSIV</sequence>
<dbReference type="GO" id="GO:0003688">
    <property type="term" value="F:DNA replication origin binding"/>
    <property type="evidence" value="ECO:0007669"/>
    <property type="project" value="TreeGrafter"/>
</dbReference>
<dbReference type="SUPFAM" id="SSF52540">
    <property type="entry name" value="P-loop containing nucleoside triphosphate hydrolases"/>
    <property type="match status" value="1"/>
</dbReference>
<keyword evidence="3" id="KW-1185">Reference proteome</keyword>